<dbReference type="AlphaFoldDB" id="A0A645DKH1"/>
<organism evidence="2">
    <name type="scientific">bioreactor metagenome</name>
    <dbReference type="NCBI Taxonomy" id="1076179"/>
    <lineage>
        <taxon>unclassified sequences</taxon>
        <taxon>metagenomes</taxon>
        <taxon>ecological metagenomes</taxon>
    </lineage>
</organism>
<proteinExistence type="predicted"/>
<evidence type="ECO:0000313" key="2">
    <source>
        <dbReference type="EMBL" id="MPM89765.1"/>
    </source>
</evidence>
<feature type="compositionally biased region" description="Basic and acidic residues" evidence="1">
    <location>
        <begin position="51"/>
        <end position="64"/>
    </location>
</feature>
<dbReference type="EMBL" id="VSSQ01037146">
    <property type="protein sequence ID" value="MPM89765.1"/>
    <property type="molecule type" value="Genomic_DNA"/>
</dbReference>
<accession>A0A645DKH1</accession>
<feature type="compositionally biased region" description="Low complexity" evidence="1">
    <location>
        <begin position="194"/>
        <end position="208"/>
    </location>
</feature>
<evidence type="ECO:0000256" key="1">
    <source>
        <dbReference type="SAM" id="MobiDB-lite"/>
    </source>
</evidence>
<feature type="region of interest" description="Disordered" evidence="1">
    <location>
        <begin position="142"/>
        <end position="208"/>
    </location>
</feature>
<feature type="compositionally biased region" description="Gly residues" evidence="1">
    <location>
        <begin position="149"/>
        <end position="168"/>
    </location>
</feature>
<comment type="caution">
    <text evidence="2">The sequence shown here is derived from an EMBL/GenBank/DDBJ whole genome shotgun (WGS) entry which is preliminary data.</text>
</comment>
<feature type="region of interest" description="Disordered" evidence="1">
    <location>
        <begin position="1"/>
        <end position="72"/>
    </location>
</feature>
<protein>
    <submittedName>
        <fullName evidence="2">Uncharacterized protein</fullName>
    </submittedName>
</protein>
<name>A0A645DKH1_9ZZZZ</name>
<gene>
    <name evidence="2" type="ORF">SDC9_136877</name>
</gene>
<feature type="compositionally biased region" description="Basic and acidic residues" evidence="1">
    <location>
        <begin position="9"/>
        <end position="19"/>
    </location>
</feature>
<reference evidence="2" key="1">
    <citation type="submission" date="2019-08" db="EMBL/GenBank/DDBJ databases">
        <authorList>
            <person name="Kucharzyk K."/>
            <person name="Murdoch R.W."/>
            <person name="Higgins S."/>
            <person name="Loffler F."/>
        </authorList>
    </citation>
    <scope>NUCLEOTIDE SEQUENCE</scope>
</reference>
<sequence>MGLHHPRRRVDLPVDDEQRAASGGLRVGGDAQGVEQIAGPVGTGLGRVPHRTGEDHRPAGRRQGEQMGQPGRVGDGVGAVQHHHAVMAPVMVPVVGAPVEGRPAPPGQLQHLRGPDRVAGPAEELLDADLQRVPQAGVVGQQLLDDPGAGQGGDDAVGAGPAGDGSAGGEDEDAGHQDLRVSRVRGGQATGSTAARPSIRPAARSAQA</sequence>